<dbReference type="PANTHER" id="PTHR43563">
    <property type="entry name" value="AMINE OXIDASE"/>
    <property type="match status" value="1"/>
</dbReference>
<evidence type="ECO:0000256" key="2">
    <source>
        <dbReference type="ARBA" id="ARBA00012804"/>
    </source>
</evidence>
<dbReference type="InterPro" id="IPR050703">
    <property type="entry name" value="Flavin_MAO"/>
</dbReference>
<feature type="domain" description="Amine oxidase" evidence="4">
    <location>
        <begin position="4"/>
        <end position="38"/>
    </location>
</feature>
<evidence type="ECO:0000259" key="4">
    <source>
        <dbReference type="Pfam" id="PF01593"/>
    </source>
</evidence>
<dbReference type="Pfam" id="PF01593">
    <property type="entry name" value="Amino_oxidase"/>
    <property type="match status" value="1"/>
</dbReference>
<comment type="catalytic activity">
    <reaction evidence="3">
        <text>a secondary aliphatic amine + O2 + H2O = a primary amine + an aldehyde + H2O2</text>
        <dbReference type="Rhea" id="RHEA:26414"/>
        <dbReference type="ChEBI" id="CHEBI:15377"/>
        <dbReference type="ChEBI" id="CHEBI:15379"/>
        <dbReference type="ChEBI" id="CHEBI:16240"/>
        <dbReference type="ChEBI" id="CHEBI:17478"/>
        <dbReference type="ChEBI" id="CHEBI:58855"/>
        <dbReference type="ChEBI" id="CHEBI:65296"/>
        <dbReference type="EC" id="1.4.3.4"/>
    </reaction>
</comment>
<organism evidence="5 6">
    <name type="scientific">Melanomma pulvis-pyrius CBS 109.77</name>
    <dbReference type="NCBI Taxonomy" id="1314802"/>
    <lineage>
        <taxon>Eukaryota</taxon>
        <taxon>Fungi</taxon>
        <taxon>Dikarya</taxon>
        <taxon>Ascomycota</taxon>
        <taxon>Pezizomycotina</taxon>
        <taxon>Dothideomycetes</taxon>
        <taxon>Pleosporomycetidae</taxon>
        <taxon>Pleosporales</taxon>
        <taxon>Melanommataceae</taxon>
        <taxon>Melanomma</taxon>
    </lineage>
</organism>
<comment type="similarity">
    <text evidence="1">Belongs to the flavin monoamine oxidase family.</text>
</comment>
<dbReference type="OrthoDB" id="5046242at2759"/>
<dbReference type="InterPro" id="IPR002937">
    <property type="entry name" value="Amino_oxidase"/>
</dbReference>
<gene>
    <name evidence="5" type="ORF">K505DRAFT_255293</name>
</gene>
<proteinExistence type="inferred from homology"/>
<dbReference type="EMBL" id="MU002207">
    <property type="protein sequence ID" value="KAF2788542.1"/>
    <property type="molecule type" value="Genomic_DNA"/>
</dbReference>
<dbReference type="Gene3D" id="3.50.50.60">
    <property type="entry name" value="FAD/NAD(P)-binding domain"/>
    <property type="match status" value="1"/>
</dbReference>
<evidence type="ECO:0000313" key="6">
    <source>
        <dbReference type="Proteomes" id="UP000799757"/>
    </source>
</evidence>
<dbReference type="EC" id="1.4.3.4" evidence="2"/>
<name>A0A6A6WWT1_9PLEO</name>
<feature type="non-terminal residue" evidence="5">
    <location>
        <position position="1"/>
    </location>
</feature>
<dbReference type="InterPro" id="IPR036188">
    <property type="entry name" value="FAD/NAD-bd_sf"/>
</dbReference>
<keyword evidence="6" id="KW-1185">Reference proteome</keyword>
<reference evidence="5" key="1">
    <citation type="journal article" date="2020" name="Stud. Mycol.">
        <title>101 Dothideomycetes genomes: a test case for predicting lifestyles and emergence of pathogens.</title>
        <authorList>
            <person name="Haridas S."/>
            <person name="Albert R."/>
            <person name="Binder M."/>
            <person name="Bloem J."/>
            <person name="Labutti K."/>
            <person name="Salamov A."/>
            <person name="Andreopoulos B."/>
            <person name="Baker S."/>
            <person name="Barry K."/>
            <person name="Bills G."/>
            <person name="Bluhm B."/>
            <person name="Cannon C."/>
            <person name="Castanera R."/>
            <person name="Culley D."/>
            <person name="Daum C."/>
            <person name="Ezra D."/>
            <person name="Gonzalez J."/>
            <person name="Henrissat B."/>
            <person name="Kuo A."/>
            <person name="Liang C."/>
            <person name="Lipzen A."/>
            <person name="Lutzoni F."/>
            <person name="Magnuson J."/>
            <person name="Mondo S."/>
            <person name="Nolan M."/>
            <person name="Ohm R."/>
            <person name="Pangilinan J."/>
            <person name="Park H.-J."/>
            <person name="Ramirez L."/>
            <person name="Alfaro M."/>
            <person name="Sun H."/>
            <person name="Tritt A."/>
            <person name="Yoshinaga Y."/>
            <person name="Zwiers L.-H."/>
            <person name="Turgeon B."/>
            <person name="Goodwin S."/>
            <person name="Spatafora J."/>
            <person name="Crous P."/>
            <person name="Grigoriev I."/>
        </authorList>
    </citation>
    <scope>NUCLEOTIDE SEQUENCE</scope>
    <source>
        <strain evidence="5">CBS 109.77</strain>
    </source>
</reference>
<evidence type="ECO:0000256" key="3">
    <source>
        <dbReference type="ARBA" id="ARBA00048448"/>
    </source>
</evidence>
<dbReference type="AlphaFoldDB" id="A0A6A6WWT1"/>
<dbReference type="GO" id="GO:0097621">
    <property type="term" value="F:monoamine oxidase activity"/>
    <property type="evidence" value="ECO:0007669"/>
    <property type="project" value="UniProtKB-EC"/>
</dbReference>
<evidence type="ECO:0000313" key="5">
    <source>
        <dbReference type="EMBL" id="KAF2788542.1"/>
    </source>
</evidence>
<evidence type="ECO:0000256" key="1">
    <source>
        <dbReference type="ARBA" id="ARBA00005995"/>
    </source>
</evidence>
<dbReference type="PANTHER" id="PTHR43563:SF1">
    <property type="entry name" value="AMINE OXIDASE [FLAVIN-CONTAINING] B"/>
    <property type="match status" value="1"/>
</dbReference>
<dbReference type="Proteomes" id="UP000799757">
    <property type="component" value="Unassembled WGS sequence"/>
</dbReference>
<accession>A0A6A6WWT1</accession>
<sequence length="65" mass="7260">ILKQPYNDVHFAGKETGSNWRGYMEGSIESSERAIAEVITALEYNGSACLAKLDSRSSLWLLRLL</sequence>
<protein>
    <recommendedName>
        <fullName evidence="2">monoamine oxidase</fullName>
        <ecNumber evidence="2">1.4.3.4</ecNumber>
    </recommendedName>
</protein>